<feature type="chain" id="PRO_5040734865" evidence="2">
    <location>
        <begin position="25"/>
        <end position="324"/>
    </location>
</feature>
<protein>
    <submittedName>
        <fullName evidence="3">Tripartite tricarboxylate transporter substrate binding protein BugD</fullName>
    </submittedName>
</protein>
<evidence type="ECO:0000313" key="3">
    <source>
        <dbReference type="EMBL" id="MBR0671847.1"/>
    </source>
</evidence>
<accession>A0A9X9WXG8</accession>
<dbReference type="RefSeq" id="WP_211862220.1">
    <property type="nucleotide sequence ID" value="NZ_JAAEDM010000027.1"/>
</dbReference>
<sequence>MLPTRRTLLAATTLAFGLAGAAQAQEFPTRPITIVAGAAAGGPTDVITRLVAEAMGKHLPQPVVVENIGPAHVGAQRVAQSRPDGYMLLMTNVGMAAGATLFRRLSFDTLNDFAPLGLVSDAAMTIIAKPGFPAENLAGLVAELRRRGDALNLGTAGLGSAANLCGLLLQQAAGNRATIVGFRGTAPAITELMAGRLDLLCDQATNTAPFIRENRVRAYGVTSPARLPGLPDIPTTAEAGAPTISMSTWHGLYAPAGTPEAVQQRLNAALLLAMRDERLRARFAELVTDPATPERASLAFHRRYHGEEIARWRPIIVEAGSFAD</sequence>
<gene>
    <name evidence="3" type="ORF">GXW76_11765</name>
</gene>
<proteinExistence type="inferred from homology"/>
<evidence type="ECO:0000256" key="2">
    <source>
        <dbReference type="SAM" id="SignalP"/>
    </source>
</evidence>
<evidence type="ECO:0000313" key="4">
    <source>
        <dbReference type="Proteomes" id="UP001138751"/>
    </source>
</evidence>
<reference evidence="3" key="1">
    <citation type="submission" date="2020-01" db="EMBL/GenBank/DDBJ databases">
        <authorList>
            <person name="Rat A."/>
        </authorList>
    </citation>
    <scope>NUCLEOTIDE SEQUENCE</scope>
    <source>
        <strain evidence="3">LMG 31231</strain>
    </source>
</reference>
<dbReference type="InterPro" id="IPR006311">
    <property type="entry name" value="TAT_signal"/>
</dbReference>
<dbReference type="PANTHER" id="PTHR42928:SF5">
    <property type="entry name" value="BLR1237 PROTEIN"/>
    <property type="match status" value="1"/>
</dbReference>
<keyword evidence="4" id="KW-1185">Reference proteome</keyword>
<dbReference type="PANTHER" id="PTHR42928">
    <property type="entry name" value="TRICARBOXYLATE-BINDING PROTEIN"/>
    <property type="match status" value="1"/>
</dbReference>
<feature type="signal peptide" evidence="2">
    <location>
        <begin position="1"/>
        <end position="24"/>
    </location>
</feature>
<dbReference type="Gene3D" id="3.40.190.10">
    <property type="entry name" value="Periplasmic binding protein-like II"/>
    <property type="match status" value="1"/>
</dbReference>
<organism evidence="3 4">
    <name type="scientific">Neoroseomonas soli</name>
    <dbReference type="NCBI Taxonomy" id="1081025"/>
    <lineage>
        <taxon>Bacteria</taxon>
        <taxon>Pseudomonadati</taxon>
        <taxon>Pseudomonadota</taxon>
        <taxon>Alphaproteobacteria</taxon>
        <taxon>Acetobacterales</taxon>
        <taxon>Acetobacteraceae</taxon>
        <taxon>Neoroseomonas</taxon>
    </lineage>
</organism>
<comment type="caution">
    <text evidence="3">The sequence shown here is derived from an EMBL/GenBank/DDBJ whole genome shotgun (WGS) entry which is preliminary data.</text>
</comment>
<dbReference type="Proteomes" id="UP001138751">
    <property type="component" value="Unassembled WGS sequence"/>
</dbReference>
<dbReference type="Gene3D" id="3.40.190.150">
    <property type="entry name" value="Bordetella uptake gene, domain 1"/>
    <property type="match status" value="1"/>
</dbReference>
<dbReference type="PIRSF" id="PIRSF017082">
    <property type="entry name" value="YflP"/>
    <property type="match status" value="1"/>
</dbReference>
<keyword evidence="2" id="KW-0732">Signal</keyword>
<dbReference type="InterPro" id="IPR005064">
    <property type="entry name" value="BUG"/>
</dbReference>
<dbReference type="PROSITE" id="PS51318">
    <property type="entry name" value="TAT"/>
    <property type="match status" value="1"/>
</dbReference>
<comment type="similarity">
    <text evidence="1">Belongs to the UPF0065 (bug) family.</text>
</comment>
<name>A0A9X9WXG8_9PROT</name>
<dbReference type="AlphaFoldDB" id="A0A9X9WXG8"/>
<dbReference type="SUPFAM" id="SSF53850">
    <property type="entry name" value="Periplasmic binding protein-like II"/>
    <property type="match status" value="1"/>
</dbReference>
<evidence type="ECO:0000256" key="1">
    <source>
        <dbReference type="ARBA" id="ARBA00006987"/>
    </source>
</evidence>
<dbReference type="EMBL" id="JAAEDM010000027">
    <property type="protein sequence ID" value="MBR0671847.1"/>
    <property type="molecule type" value="Genomic_DNA"/>
</dbReference>
<dbReference type="Pfam" id="PF03401">
    <property type="entry name" value="TctC"/>
    <property type="match status" value="1"/>
</dbReference>
<reference evidence="3" key="2">
    <citation type="journal article" date="2021" name="Syst. Appl. Microbiol.">
        <title>Roseomonas hellenica sp. nov., isolated from roots of wild-growing Alkanna tinctoria.</title>
        <authorList>
            <person name="Rat A."/>
            <person name="Naranjo H.D."/>
            <person name="Lebbe L."/>
            <person name="Cnockaert M."/>
            <person name="Krigas N."/>
            <person name="Grigoriadou K."/>
            <person name="Maloupa E."/>
            <person name="Willems A."/>
        </authorList>
    </citation>
    <scope>NUCLEOTIDE SEQUENCE</scope>
    <source>
        <strain evidence="3">LMG 31231</strain>
    </source>
</reference>
<dbReference type="InterPro" id="IPR042100">
    <property type="entry name" value="Bug_dom1"/>
</dbReference>